<organism evidence="2 3">
    <name type="scientific">Auricularia subglabra (strain TFB-10046 / SS5)</name>
    <name type="common">White-rot fungus</name>
    <name type="synonym">Auricularia delicata (strain TFB10046)</name>
    <dbReference type="NCBI Taxonomy" id="717982"/>
    <lineage>
        <taxon>Eukaryota</taxon>
        <taxon>Fungi</taxon>
        <taxon>Dikarya</taxon>
        <taxon>Basidiomycota</taxon>
        <taxon>Agaricomycotina</taxon>
        <taxon>Agaricomycetes</taxon>
        <taxon>Auriculariales</taxon>
        <taxon>Auriculariaceae</taxon>
        <taxon>Auricularia</taxon>
    </lineage>
</organism>
<dbReference type="eggNOG" id="ENOG502S87Y">
    <property type="taxonomic scope" value="Eukaryota"/>
</dbReference>
<evidence type="ECO:0000313" key="2">
    <source>
        <dbReference type="EMBL" id="EJD41014.1"/>
    </source>
</evidence>
<evidence type="ECO:0000256" key="1">
    <source>
        <dbReference type="SAM" id="MobiDB-lite"/>
    </source>
</evidence>
<sequence>PRIRARPTYPHLPTDAKTERSTVSDAGGAIGCSKYYEAYGQKGITGGLMAVWCTHSICLGFHVIPKGEGQNDVFSALFTHWKRPPKYVIYDFACALAPYCMVREPEFFGDTVFLIDEFHGAGHTRCSPACFINNYRDVNSDLKLINSSAAECGNAGLHRIRKSLSYLTQEHAIAFGYAFLAIWNRTRERKAEEKAERATNRSKKRGPEDTVGAHAAKKAKSSDGQD</sequence>
<dbReference type="InParanoid" id="J0WYK3"/>
<dbReference type="OrthoDB" id="5598737at2759"/>
<feature type="region of interest" description="Disordered" evidence="1">
    <location>
        <begin position="1"/>
        <end position="21"/>
    </location>
</feature>
<dbReference type="PANTHER" id="PTHR34305:SF1">
    <property type="entry name" value="SWIM-TYPE DOMAIN-CONTAINING PROTEIN"/>
    <property type="match status" value="1"/>
</dbReference>
<name>J0WYK3_AURST</name>
<dbReference type="PANTHER" id="PTHR34305">
    <property type="entry name" value="EXPRESSED PROTEIN"/>
    <property type="match status" value="1"/>
</dbReference>
<gene>
    <name evidence="2" type="ORF">AURDEDRAFT_69328</name>
</gene>
<proteinExistence type="predicted"/>
<reference evidence="3" key="1">
    <citation type="journal article" date="2012" name="Science">
        <title>The Paleozoic origin of enzymatic lignin decomposition reconstructed from 31 fungal genomes.</title>
        <authorList>
            <person name="Floudas D."/>
            <person name="Binder M."/>
            <person name="Riley R."/>
            <person name="Barry K."/>
            <person name="Blanchette R.A."/>
            <person name="Henrissat B."/>
            <person name="Martinez A.T."/>
            <person name="Otillar R."/>
            <person name="Spatafora J.W."/>
            <person name="Yadav J.S."/>
            <person name="Aerts A."/>
            <person name="Benoit I."/>
            <person name="Boyd A."/>
            <person name="Carlson A."/>
            <person name="Copeland A."/>
            <person name="Coutinho P.M."/>
            <person name="de Vries R.P."/>
            <person name="Ferreira P."/>
            <person name="Findley K."/>
            <person name="Foster B."/>
            <person name="Gaskell J."/>
            <person name="Glotzer D."/>
            <person name="Gorecki P."/>
            <person name="Heitman J."/>
            <person name="Hesse C."/>
            <person name="Hori C."/>
            <person name="Igarashi K."/>
            <person name="Jurgens J.A."/>
            <person name="Kallen N."/>
            <person name="Kersten P."/>
            <person name="Kohler A."/>
            <person name="Kuees U."/>
            <person name="Kumar T.K.A."/>
            <person name="Kuo A."/>
            <person name="LaButti K."/>
            <person name="Larrondo L.F."/>
            <person name="Lindquist E."/>
            <person name="Ling A."/>
            <person name="Lombard V."/>
            <person name="Lucas S."/>
            <person name="Lundell T."/>
            <person name="Martin R."/>
            <person name="McLaughlin D.J."/>
            <person name="Morgenstern I."/>
            <person name="Morin E."/>
            <person name="Murat C."/>
            <person name="Nagy L.G."/>
            <person name="Nolan M."/>
            <person name="Ohm R.A."/>
            <person name="Patyshakuliyeva A."/>
            <person name="Rokas A."/>
            <person name="Ruiz-Duenas F.J."/>
            <person name="Sabat G."/>
            <person name="Salamov A."/>
            <person name="Samejima M."/>
            <person name="Schmutz J."/>
            <person name="Slot J.C."/>
            <person name="St John F."/>
            <person name="Stenlid J."/>
            <person name="Sun H."/>
            <person name="Sun S."/>
            <person name="Syed K."/>
            <person name="Tsang A."/>
            <person name="Wiebenga A."/>
            <person name="Young D."/>
            <person name="Pisabarro A."/>
            <person name="Eastwood D.C."/>
            <person name="Martin F."/>
            <person name="Cullen D."/>
            <person name="Grigoriev I.V."/>
            <person name="Hibbett D.S."/>
        </authorList>
    </citation>
    <scope>NUCLEOTIDE SEQUENCE [LARGE SCALE GENOMIC DNA]</scope>
    <source>
        <strain evidence="3">TFB10046</strain>
    </source>
</reference>
<dbReference type="KEGG" id="adl:AURDEDRAFT_69328"/>
<protein>
    <submittedName>
        <fullName evidence="2">Uncharacterized protein</fullName>
    </submittedName>
</protein>
<dbReference type="Proteomes" id="UP000006514">
    <property type="component" value="Unassembled WGS sequence"/>
</dbReference>
<feature type="compositionally biased region" description="Basic and acidic residues" evidence="1">
    <location>
        <begin position="190"/>
        <end position="199"/>
    </location>
</feature>
<feature type="non-terminal residue" evidence="2">
    <location>
        <position position="1"/>
    </location>
</feature>
<evidence type="ECO:0000313" key="3">
    <source>
        <dbReference type="Proteomes" id="UP000006514"/>
    </source>
</evidence>
<keyword evidence="3" id="KW-1185">Reference proteome</keyword>
<accession>J0WYK3</accession>
<dbReference type="EMBL" id="JH687797">
    <property type="protein sequence ID" value="EJD41014.1"/>
    <property type="molecule type" value="Genomic_DNA"/>
</dbReference>
<feature type="region of interest" description="Disordered" evidence="1">
    <location>
        <begin position="190"/>
        <end position="226"/>
    </location>
</feature>
<dbReference type="AlphaFoldDB" id="J0WYK3"/>